<organism evidence="2 3">
    <name type="scientific">Laccaria amethystina LaAM-08-1</name>
    <dbReference type="NCBI Taxonomy" id="1095629"/>
    <lineage>
        <taxon>Eukaryota</taxon>
        <taxon>Fungi</taxon>
        <taxon>Dikarya</taxon>
        <taxon>Basidiomycota</taxon>
        <taxon>Agaricomycotina</taxon>
        <taxon>Agaricomycetes</taxon>
        <taxon>Agaricomycetidae</taxon>
        <taxon>Agaricales</taxon>
        <taxon>Agaricineae</taxon>
        <taxon>Hydnangiaceae</taxon>
        <taxon>Laccaria</taxon>
    </lineage>
</organism>
<dbReference type="HOGENOM" id="CLU_719740_0_0_1"/>
<name>A0A0C9WUZ2_9AGAR</name>
<dbReference type="AlphaFoldDB" id="A0A0C9WUZ2"/>
<sequence length="384" mass="42310">MSTISYTFTRGDASGTRPRVTSQTSTTSVFTRTSYASMWERKPLSSSSSMTTVSKADSDDASEPVKERSPHLQDVIAAYRHTQEIEAINARRLHKQSSQLERYEVLRAAGRELGKLQRSSGQPVVPLVLISCEEEDIKTWESSFTSDAAPREYIGQLVDYYGPPAIPSPHLLSPHKPARSTHVTEPQDEEEEEQDSLLDQLLGLRSANGNDNDTLVLKADNLHVSTADEALDLDDLLVQTESLPVVKLPKVARVKDAQPKRICQSAFINNEDTLDLEDLIATGFDAAPSLLAVAMPVEVAKQVHSRPGRISKRDASKKRATKEGPSKKRRAVKEVDSVKILDEISARLETIDDGFTDLRNDIDAFDAKIKAFQAELSLSLGDSA</sequence>
<keyword evidence="3" id="KW-1185">Reference proteome</keyword>
<dbReference type="OrthoDB" id="10531861at2759"/>
<protein>
    <submittedName>
        <fullName evidence="2">Uncharacterized protein</fullName>
    </submittedName>
</protein>
<feature type="region of interest" description="Disordered" evidence="1">
    <location>
        <begin position="41"/>
        <end position="69"/>
    </location>
</feature>
<evidence type="ECO:0000256" key="1">
    <source>
        <dbReference type="SAM" id="MobiDB-lite"/>
    </source>
</evidence>
<proteinExistence type="predicted"/>
<gene>
    <name evidence="2" type="ORF">K443DRAFT_488189</name>
</gene>
<evidence type="ECO:0000313" key="2">
    <source>
        <dbReference type="EMBL" id="KIK03155.1"/>
    </source>
</evidence>
<dbReference type="Proteomes" id="UP000054477">
    <property type="component" value="Unassembled WGS sequence"/>
</dbReference>
<accession>A0A0C9WUZ2</accession>
<feature type="region of interest" description="Disordered" evidence="1">
    <location>
        <begin position="165"/>
        <end position="196"/>
    </location>
</feature>
<feature type="compositionally biased region" description="Acidic residues" evidence="1">
    <location>
        <begin position="186"/>
        <end position="196"/>
    </location>
</feature>
<feature type="compositionally biased region" description="Basic residues" evidence="1">
    <location>
        <begin position="303"/>
        <end position="320"/>
    </location>
</feature>
<reference evidence="2 3" key="1">
    <citation type="submission" date="2014-04" db="EMBL/GenBank/DDBJ databases">
        <authorList>
            <consortium name="DOE Joint Genome Institute"/>
            <person name="Kuo A."/>
            <person name="Kohler A."/>
            <person name="Nagy L.G."/>
            <person name="Floudas D."/>
            <person name="Copeland A."/>
            <person name="Barry K.W."/>
            <person name="Cichocki N."/>
            <person name="Veneault-Fourrey C."/>
            <person name="LaButti K."/>
            <person name="Lindquist E.A."/>
            <person name="Lipzen A."/>
            <person name="Lundell T."/>
            <person name="Morin E."/>
            <person name="Murat C."/>
            <person name="Sun H."/>
            <person name="Tunlid A."/>
            <person name="Henrissat B."/>
            <person name="Grigoriev I.V."/>
            <person name="Hibbett D.S."/>
            <person name="Martin F."/>
            <person name="Nordberg H.P."/>
            <person name="Cantor M.N."/>
            <person name="Hua S.X."/>
        </authorList>
    </citation>
    <scope>NUCLEOTIDE SEQUENCE [LARGE SCALE GENOMIC DNA]</scope>
    <source>
        <strain evidence="2 3">LaAM-08-1</strain>
    </source>
</reference>
<dbReference type="EMBL" id="KN838583">
    <property type="protein sequence ID" value="KIK03155.1"/>
    <property type="molecule type" value="Genomic_DNA"/>
</dbReference>
<feature type="region of interest" description="Disordered" evidence="1">
    <location>
        <begin position="303"/>
        <end position="329"/>
    </location>
</feature>
<evidence type="ECO:0000313" key="3">
    <source>
        <dbReference type="Proteomes" id="UP000054477"/>
    </source>
</evidence>
<feature type="region of interest" description="Disordered" evidence="1">
    <location>
        <begin position="1"/>
        <end position="27"/>
    </location>
</feature>
<feature type="compositionally biased region" description="Low complexity" evidence="1">
    <location>
        <begin position="16"/>
        <end position="27"/>
    </location>
</feature>
<reference evidence="3" key="2">
    <citation type="submission" date="2015-01" db="EMBL/GenBank/DDBJ databases">
        <title>Evolutionary Origins and Diversification of the Mycorrhizal Mutualists.</title>
        <authorList>
            <consortium name="DOE Joint Genome Institute"/>
            <consortium name="Mycorrhizal Genomics Consortium"/>
            <person name="Kohler A."/>
            <person name="Kuo A."/>
            <person name="Nagy L.G."/>
            <person name="Floudas D."/>
            <person name="Copeland A."/>
            <person name="Barry K.W."/>
            <person name="Cichocki N."/>
            <person name="Veneault-Fourrey C."/>
            <person name="LaButti K."/>
            <person name="Lindquist E.A."/>
            <person name="Lipzen A."/>
            <person name="Lundell T."/>
            <person name="Morin E."/>
            <person name="Murat C."/>
            <person name="Riley R."/>
            <person name="Ohm R."/>
            <person name="Sun H."/>
            <person name="Tunlid A."/>
            <person name="Henrissat B."/>
            <person name="Grigoriev I.V."/>
            <person name="Hibbett D.S."/>
            <person name="Martin F."/>
        </authorList>
    </citation>
    <scope>NUCLEOTIDE SEQUENCE [LARGE SCALE GENOMIC DNA]</scope>
    <source>
        <strain evidence="3">LaAM-08-1</strain>
    </source>
</reference>